<dbReference type="RefSeq" id="WP_074766545.1">
    <property type="nucleotide sequence ID" value="NZ_FNWO01000004.1"/>
</dbReference>
<dbReference type="Proteomes" id="UP000182983">
    <property type="component" value="Unassembled WGS sequence"/>
</dbReference>
<gene>
    <name evidence="2" type="ORF">SAMN04244559_01197</name>
</gene>
<sequence>MFPTTQIGSLLHRDHMATIEALEALERLLSKNRKTPPLDAALKEWLGWLAGVLRAEVETHFGFEEGRVFPLFLAQGQTGIVEILTQEHETILPMARNLAEMAEAAIAAGGFADSDWATFRMKGGELIERELFHIQKEEMGLLAGIAALIDPATDAALAEAFAALGR</sequence>
<evidence type="ECO:0000259" key="1">
    <source>
        <dbReference type="Pfam" id="PF01814"/>
    </source>
</evidence>
<dbReference type="InterPro" id="IPR012312">
    <property type="entry name" value="Hemerythrin-like"/>
</dbReference>
<dbReference type="AlphaFoldDB" id="A0A1H6H8U0"/>
<dbReference type="OrthoDB" id="7356699at2"/>
<evidence type="ECO:0000313" key="2">
    <source>
        <dbReference type="EMBL" id="SEH32201.1"/>
    </source>
</evidence>
<reference evidence="3" key="1">
    <citation type="submission" date="2016-10" db="EMBL/GenBank/DDBJ databases">
        <authorList>
            <person name="Varghese N."/>
            <person name="Submissions S."/>
        </authorList>
    </citation>
    <scope>NUCLEOTIDE SEQUENCE [LARGE SCALE GENOMIC DNA]</scope>
    <source>
        <strain evidence="3">DSM 13234</strain>
    </source>
</reference>
<dbReference type="Pfam" id="PF01814">
    <property type="entry name" value="Hemerythrin"/>
    <property type="match status" value="1"/>
</dbReference>
<proteinExistence type="predicted"/>
<protein>
    <submittedName>
        <fullName evidence="2">Hemerythrin HHE cation binding domain-containing protein</fullName>
    </submittedName>
</protein>
<accession>A0A1H6H8U0</accession>
<feature type="domain" description="Hemerythrin-like" evidence="1">
    <location>
        <begin position="9"/>
        <end position="142"/>
    </location>
</feature>
<evidence type="ECO:0000313" key="3">
    <source>
        <dbReference type="Proteomes" id="UP000182983"/>
    </source>
</evidence>
<organism evidence="2 3">
    <name type="scientific">Magnetospirillum fulvum</name>
    <name type="common">Rhodospirillum fulvum</name>
    <dbReference type="NCBI Taxonomy" id="1082"/>
    <lineage>
        <taxon>Bacteria</taxon>
        <taxon>Pseudomonadati</taxon>
        <taxon>Pseudomonadota</taxon>
        <taxon>Alphaproteobacteria</taxon>
        <taxon>Rhodospirillales</taxon>
        <taxon>Rhodospirillaceae</taxon>
        <taxon>Magnetospirillum</taxon>
    </lineage>
</organism>
<dbReference type="EMBL" id="FNWO01000004">
    <property type="protein sequence ID" value="SEH32201.1"/>
    <property type="molecule type" value="Genomic_DNA"/>
</dbReference>
<name>A0A1H6H8U0_MAGFU</name>
<dbReference type="Gene3D" id="1.20.120.520">
    <property type="entry name" value="nmb1532 protein domain like"/>
    <property type="match status" value="1"/>
</dbReference>
<keyword evidence="3" id="KW-1185">Reference proteome</keyword>